<accession>A0A7W9YG34</accession>
<reference evidence="2 3" key="1">
    <citation type="submission" date="2020-08" db="EMBL/GenBank/DDBJ databases">
        <title>Sequencing the genomes of 1000 actinobacteria strains.</title>
        <authorList>
            <person name="Klenk H.-P."/>
        </authorList>
    </citation>
    <scope>NUCLEOTIDE SEQUENCE [LARGE SCALE GENOMIC DNA]</scope>
    <source>
        <strain evidence="2 3">DSM 46659</strain>
    </source>
</reference>
<sequence>MSDLDPSTILFAVAIGLFLVYNVAKPTFERLRKRTLQRRGVDAEAVVASVGPLAPPQRTEHPFTLRFRSPSGAEHVSELSGGFGGIVPVVGWRVPIRFDPHNPSNVEIAHNPYLHPLPGAPEPKKSSAVDTYVHNFLFVATIASMLTVLLFYEALGDAGPVAFGAIFVFSGLLALLRGIWSGVESSTLRRSSGRAFATVTHSWEEPSQRRSRNRSHITTSAMTTWVNAFTVLFDLPDGRQVHRRAPVASSATRYEPGQRLEVLYDQSDPTVIAVGSWQSSTVAPVAGIGLGTLFILVGLVIALFFPA</sequence>
<keyword evidence="1" id="KW-0812">Transmembrane</keyword>
<dbReference type="RefSeq" id="WP_184073401.1">
    <property type="nucleotide sequence ID" value="NZ_JACHDS010000001.1"/>
</dbReference>
<name>A0A7W9YG34_9ACTN</name>
<protein>
    <recommendedName>
        <fullName evidence="4">DUF3592 domain-containing protein</fullName>
    </recommendedName>
</protein>
<dbReference type="Proteomes" id="UP000546642">
    <property type="component" value="Unassembled WGS sequence"/>
</dbReference>
<feature type="transmembrane region" description="Helical" evidence="1">
    <location>
        <begin position="285"/>
        <end position="305"/>
    </location>
</feature>
<comment type="caution">
    <text evidence="2">The sequence shown here is derived from an EMBL/GenBank/DDBJ whole genome shotgun (WGS) entry which is preliminary data.</text>
</comment>
<organism evidence="2 3">
    <name type="scientific">Nocardiopsis mwathae</name>
    <dbReference type="NCBI Taxonomy" id="1472723"/>
    <lineage>
        <taxon>Bacteria</taxon>
        <taxon>Bacillati</taxon>
        <taxon>Actinomycetota</taxon>
        <taxon>Actinomycetes</taxon>
        <taxon>Streptosporangiales</taxon>
        <taxon>Nocardiopsidaceae</taxon>
        <taxon>Nocardiopsis</taxon>
    </lineage>
</organism>
<keyword evidence="1" id="KW-0472">Membrane</keyword>
<proteinExistence type="predicted"/>
<feature type="transmembrane region" description="Helical" evidence="1">
    <location>
        <begin position="132"/>
        <end position="152"/>
    </location>
</feature>
<keyword evidence="1" id="KW-1133">Transmembrane helix</keyword>
<evidence type="ECO:0000313" key="3">
    <source>
        <dbReference type="Proteomes" id="UP000546642"/>
    </source>
</evidence>
<dbReference type="EMBL" id="JACHDS010000001">
    <property type="protein sequence ID" value="MBB6170636.1"/>
    <property type="molecule type" value="Genomic_DNA"/>
</dbReference>
<feature type="transmembrane region" description="Helical" evidence="1">
    <location>
        <begin position="6"/>
        <end position="24"/>
    </location>
</feature>
<evidence type="ECO:0000313" key="2">
    <source>
        <dbReference type="EMBL" id="MBB6170636.1"/>
    </source>
</evidence>
<gene>
    <name evidence="2" type="ORF">HNR23_000696</name>
</gene>
<keyword evidence="3" id="KW-1185">Reference proteome</keyword>
<evidence type="ECO:0000256" key="1">
    <source>
        <dbReference type="SAM" id="Phobius"/>
    </source>
</evidence>
<evidence type="ECO:0008006" key="4">
    <source>
        <dbReference type="Google" id="ProtNLM"/>
    </source>
</evidence>
<feature type="transmembrane region" description="Helical" evidence="1">
    <location>
        <begin position="158"/>
        <end position="180"/>
    </location>
</feature>
<dbReference type="AlphaFoldDB" id="A0A7W9YG34"/>